<feature type="region of interest" description="Disordered" evidence="1">
    <location>
        <begin position="50"/>
        <end position="70"/>
    </location>
</feature>
<feature type="compositionally biased region" description="Polar residues" evidence="1">
    <location>
        <begin position="344"/>
        <end position="358"/>
    </location>
</feature>
<accession>A0AA88KPB0</accession>
<reference evidence="2 3" key="1">
    <citation type="journal article" date="2018" name="BMC Genomics">
        <title>The genome of Naegleria lovaniensis, the basis for a comparative approach to unravel pathogenicity factors of the human pathogenic amoeba N. fowleri.</title>
        <authorList>
            <person name="Liechti N."/>
            <person name="Schurch N."/>
            <person name="Bruggmann R."/>
            <person name="Wittwer M."/>
        </authorList>
    </citation>
    <scope>NUCLEOTIDE SEQUENCE [LARGE SCALE GENOMIC DNA]</scope>
    <source>
        <strain evidence="2 3">ATCC 30569</strain>
    </source>
</reference>
<evidence type="ECO:0000313" key="2">
    <source>
        <dbReference type="EMBL" id="KAG2383511.1"/>
    </source>
</evidence>
<keyword evidence="3" id="KW-1185">Reference proteome</keyword>
<proteinExistence type="predicted"/>
<feature type="compositionally biased region" description="Polar residues" evidence="1">
    <location>
        <begin position="257"/>
        <end position="283"/>
    </location>
</feature>
<gene>
    <name evidence="2" type="ORF">C9374_004182</name>
</gene>
<dbReference type="AlphaFoldDB" id="A0AA88KPB0"/>
<evidence type="ECO:0000313" key="3">
    <source>
        <dbReference type="Proteomes" id="UP000816034"/>
    </source>
</evidence>
<feature type="region of interest" description="Disordered" evidence="1">
    <location>
        <begin position="326"/>
        <end position="361"/>
    </location>
</feature>
<dbReference type="GeneID" id="68096637"/>
<feature type="region of interest" description="Disordered" evidence="1">
    <location>
        <begin position="1"/>
        <end position="38"/>
    </location>
</feature>
<feature type="compositionally biased region" description="Basic and acidic residues" evidence="1">
    <location>
        <begin position="24"/>
        <end position="37"/>
    </location>
</feature>
<comment type="caution">
    <text evidence="2">The sequence shown here is derived from an EMBL/GenBank/DDBJ whole genome shotgun (WGS) entry which is preliminary data.</text>
</comment>
<dbReference type="Proteomes" id="UP000816034">
    <property type="component" value="Unassembled WGS sequence"/>
</dbReference>
<organism evidence="2 3">
    <name type="scientific">Naegleria lovaniensis</name>
    <name type="common">Amoeba</name>
    <dbReference type="NCBI Taxonomy" id="51637"/>
    <lineage>
        <taxon>Eukaryota</taxon>
        <taxon>Discoba</taxon>
        <taxon>Heterolobosea</taxon>
        <taxon>Tetramitia</taxon>
        <taxon>Eutetramitia</taxon>
        <taxon>Vahlkampfiidae</taxon>
        <taxon>Naegleria</taxon>
    </lineage>
</organism>
<dbReference type="RefSeq" id="XP_044549190.1">
    <property type="nucleotide sequence ID" value="XM_044693793.1"/>
</dbReference>
<sequence length="470" mass="52387">MVMTISNPHNRRRNAMKSQQTPRLKQESCNEDQHSSDDDGLVVLYSRRQPSPTTASVTHHHSTKENSLNSPHYVTPTFKVDDPTMTVILHKMIANEKRMARTLGIKSASEFCFGTRGHNPQHTKINSISSIAQHHYRTFPLHSHPSSRSLSQGVKGFMEFPRSSHAPQQRSLSGIYGRIVKKCPVLDSHLSKIAEPIHTSNPSNSPTTTTSTTTTSPTTSTTHSSPRLSTTTSSTLPTNTASSPTTTPNTFTAAPSRTGQSSVDNNCTNQYQQTPTTRLSSSQRCSFDSKINMLFSSIDEDINEEQESSSFKQPYSKPVTSIIFEEIDTDSNPKKRKQDCDETAPTNPSLPPFSTNQPKFKKQKSIDEITAENMYESLLNQCRKNYIPQLESMNALASEVIESPNEQEEPSCEVVPILSRHQLDRVVGEKLCAIAGPMTPQDKSIIKFIESNPINDFLLELLENKKFNGF</sequence>
<feature type="region of interest" description="Disordered" evidence="1">
    <location>
        <begin position="195"/>
        <end position="283"/>
    </location>
</feature>
<name>A0AA88KPB0_NAELO</name>
<protein>
    <submittedName>
        <fullName evidence="2">Uncharacterized protein</fullName>
    </submittedName>
</protein>
<feature type="compositionally biased region" description="Low complexity" evidence="1">
    <location>
        <begin position="199"/>
        <end position="256"/>
    </location>
</feature>
<dbReference type="EMBL" id="PYSW02000020">
    <property type="protein sequence ID" value="KAG2383511.1"/>
    <property type="molecule type" value="Genomic_DNA"/>
</dbReference>
<evidence type="ECO:0000256" key="1">
    <source>
        <dbReference type="SAM" id="MobiDB-lite"/>
    </source>
</evidence>